<keyword evidence="2" id="KW-0067">ATP-binding</keyword>
<dbReference type="Proteomes" id="UP000789342">
    <property type="component" value="Unassembled WGS sequence"/>
</dbReference>
<dbReference type="PROSITE" id="PS50011">
    <property type="entry name" value="PROTEIN_KINASE_DOM"/>
    <property type="match status" value="1"/>
</dbReference>
<sequence length="446" mass="51739">MHSQNVLSEGTSLGDATVAAKPFLEFVNTIIEVSKATLEAYGKSQYNKKTCGVLLTRVEFAQCAVKALIRNKEDHVEDFCSQDYYQSFAKFTYVMKKIRKFVEDISQLSQFKRFTSSQSVKDMLRAILEDFDTRSSELRLNIVVNTEKDMKVLDDDLEQMKELEISNGVEVNRGSVIKRRYKGIEVACKKVNIVKDDEAQAKRFKTRAKILEKLHLCESIVRFYGISKSGNDDYMVYEWAERQSLKEVYENHKLSLCKKVSIALDICQGLVFLNAIGVYHQDIRCENILMTAKWKPKIANFTFAKEVKEINRQSSLNWMAPEKMMEYPYTPGCEIFSFGMLLWELKYEKIPYKGKDTIELFDHVTSGKREELNINLSPREDDQKYAEIIRKAWEHDPTLRIELASLLDEIQKLNVCCKYDESLNIARMPQSNTIRKHGREYNLGSI</sequence>
<evidence type="ECO:0000259" key="3">
    <source>
        <dbReference type="PROSITE" id="PS50011"/>
    </source>
</evidence>
<dbReference type="Pfam" id="PF07714">
    <property type="entry name" value="PK_Tyr_Ser-Thr"/>
    <property type="match status" value="1"/>
</dbReference>
<protein>
    <submittedName>
        <fullName evidence="4">8436_t:CDS:1</fullName>
    </submittedName>
</protein>
<dbReference type="Gene3D" id="1.20.930.20">
    <property type="entry name" value="Adaptor protein Cbl, N-terminal domain"/>
    <property type="match status" value="1"/>
</dbReference>
<dbReference type="SUPFAM" id="SSF56112">
    <property type="entry name" value="Protein kinase-like (PK-like)"/>
    <property type="match status" value="1"/>
</dbReference>
<feature type="domain" description="Protein kinase" evidence="3">
    <location>
        <begin position="157"/>
        <end position="413"/>
    </location>
</feature>
<dbReference type="GO" id="GO:0005524">
    <property type="term" value="F:ATP binding"/>
    <property type="evidence" value="ECO:0007669"/>
    <property type="project" value="UniProtKB-KW"/>
</dbReference>
<dbReference type="PANTHER" id="PTHR44329">
    <property type="entry name" value="SERINE/THREONINE-PROTEIN KINASE TNNI3K-RELATED"/>
    <property type="match status" value="1"/>
</dbReference>
<keyword evidence="5" id="KW-1185">Reference proteome</keyword>
<keyword evidence="1" id="KW-0547">Nucleotide-binding</keyword>
<accession>A0A9N9DRE1</accession>
<dbReference type="Gene3D" id="1.10.510.10">
    <property type="entry name" value="Transferase(Phosphotransferase) domain 1"/>
    <property type="match status" value="1"/>
</dbReference>
<name>A0A9N9DRE1_9GLOM</name>
<dbReference type="EMBL" id="CAJVPV010009786">
    <property type="protein sequence ID" value="CAG8645265.1"/>
    <property type="molecule type" value="Genomic_DNA"/>
</dbReference>
<dbReference type="InterPro" id="IPR011009">
    <property type="entry name" value="Kinase-like_dom_sf"/>
</dbReference>
<dbReference type="InterPro" id="IPR008266">
    <property type="entry name" value="Tyr_kinase_AS"/>
</dbReference>
<dbReference type="GO" id="GO:0004672">
    <property type="term" value="F:protein kinase activity"/>
    <property type="evidence" value="ECO:0007669"/>
    <property type="project" value="InterPro"/>
</dbReference>
<comment type="caution">
    <text evidence="4">The sequence shown here is derived from an EMBL/GenBank/DDBJ whole genome shotgun (WGS) entry which is preliminary data.</text>
</comment>
<dbReference type="InterPro" id="IPR000719">
    <property type="entry name" value="Prot_kinase_dom"/>
</dbReference>
<evidence type="ECO:0000313" key="5">
    <source>
        <dbReference type="Proteomes" id="UP000789342"/>
    </source>
</evidence>
<gene>
    <name evidence="4" type="ORF">AMORRO_LOCUS9706</name>
</gene>
<evidence type="ECO:0000313" key="4">
    <source>
        <dbReference type="EMBL" id="CAG8645265.1"/>
    </source>
</evidence>
<dbReference type="PROSITE" id="PS00109">
    <property type="entry name" value="PROTEIN_KINASE_TYR"/>
    <property type="match status" value="1"/>
</dbReference>
<dbReference type="InterPro" id="IPR036537">
    <property type="entry name" value="Adaptor_Cbl_N_dom_sf"/>
</dbReference>
<evidence type="ECO:0000256" key="1">
    <source>
        <dbReference type="ARBA" id="ARBA00022741"/>
    </source>
</evidence>
<dbReference type="GO" id="GO:0007166">
    <property type="term" value="P:cell surface receptor signaling pathway"/>
    <property type="evidence" value="ECO:0007669"/>
    <property type="project" value="InterPro"/>
</dbReference>
<evidence type="ECO:0000256" key="2">
    <source>
        <dbReference type="ARBA" id="ARBA00022840"/>
    </source>
</evidence>
<organism evidence="4 5">
    <name type="scientific">Acaulospora morrowiae</name>
    <dbReference type="NCBI Taxonomy" id="94023"/>
    <lineage>
        <taxon>Eukaryota</taxon>
        <taxon>Fungi</taxon>
        <taxon>Fungi incertae sedis</taxon>
        <taxon>Mucoromycota</taxon>
        <taxon>Glomeromycotina</taxon>
        <taxon>Glomeromycetes</taxon>
        <taxon>Diversisporales</taxon>
        <taxon>Acaulosporaceae</taxon>
        <taxon>Acaulospora</taxon>
    </lineage>
</organism>
<dbReference type="InterPro" id="IPR059179">
    <property type="entry name" value="MLKL-like_MCAfunc"/>
</dbReference>
<proteinExistence type="predicted"/>
<dbReference type="CDD" id="cd21037">
    <property type="entry name" value="MLKL_NTD"/>
    <property type="match status" value="1"/>
</dbReference>
<dbReference type="InterPro" id="IPR051681">
    <property type="entry name" value="Ser/Thr_Kinases-Pseudokinases"/>
</dbReference>
<dbReference type="OrthoDB" id="4062651at2759"/>
<dbReference type="AlphaFoldDB" id="A0A9N9DRE1"/>
<reference evidence="4" key="1">
    <citation type="submission" date="2021-06" db="EMBL/GenBank/DDBJ databases">
        <authorList>
            <person name="Kallberg Y."/>
            <person name="Tangrot J."/>
            <person name="Rosling A."/>
        </authorList>
    </citation>
    <scope>NUCLEOTIDE SEQUENCE</scope>
    <source>
        <strain evidence="4">CL551</strain>
    </source>
</reference>
<dbReference type="GO" id="GO:0097527">
    <property type="term" value="P:necroptotic signaling pathway"/>
    <property type="evidence" value="ECO:0007669"/>
    <property type="project" value="TreeGrafter"/>
</dbReference>
<dbReference type="InterPro" id="IPR001245">
    <property type="entry name" value="Ser-Thr/Tyr_kinase_cat_dom"/>
</dbReference>
<dbReference type="PANTHER" id="PTHR44329:SF298">
    <property type="entry name" value="MIXED LINEAGE KINASE DOMAIN-LIKE PROTEIN"/>
    <property type="match status" value="1"/>
</dbReference>